<sequence>MNSTNPDAVMLLLKRFLQDPDDLPVFGFDTYQVAVMFGYLTKDVKRGSAAAKLATDRVRALIKSKKLKGLKINGEWRVFTPAIAEVAYSYTDPSTGETRSLRSAA</sequence>
<reference evidence="1 2" key="1">
    <citation type="journal article" date="2014" name="BMC Genomics">
        <title>Complete genome sequence of producer of the glycopeptide antibiotic Aculeximycin Kutzneria albida DSM 43870T, a representative of minor genus of Pseudonocardiaceae.</title>
        <authorList>
            <person name="Rebets Y."/>
            <person name="Tokovenko B."/>
            <person name="Lushchyk I."/>
            <person name="Ruckert C."/>
            <person name="Zaburannyi N."/>
            <person name="Bechthold A."/>
            <person name="Kalinowski J."/>
            <person name="Luzhetskyy A."/>
        </authorList>
    </citation>
    <scope>NUCLEOTIDE SEQUENCE [LARGE SCALE GENOMIC DNA]</scope>
    <source>
        <strain evidence="1">DSM 43870</strain>
    </source>
</reference>
<proteinExistence type="predicted"/>
<accession>W5WAR2</accession>
<dbReference type="KEGG" id="kal:KALB_4846"/>
<dbReference type="Proteomes" id="UP000019225">
    <property type="component" value="Chromosome"/>
</dbReference>
<dbReference type="RefSeq" id="WP_025358237.1">
    <property type="nucleotide sequence ID" value="NZ_CP007155.1"/>
</dbReference>
<name>W5WAR2_9PSEU</name>
<protein>
    <submittedName>
        <fullName evidence="1">Uncharacterized protein</fullName>
    </submittedName>
</protein>
<evidence type="ECO:0000313" key="1">
    <source>
        <dbReference type="EMBL" id="AHH98208.1"/>
    </source>
</evidence>
<gene>
    <name evidence="1" type="ORF">KALB_4846</name>
</gene>
<organism evidence="1 2">
    <name type="scientific">Kutzneria albida DSM 43870</name>
    <dbReference type="NCBI Taxonomy" id="1449976"/>
    <lineage>
        <taxon>Bacteria</taxon>
        <taxon>Bacillati</taxon>
        <taxon>Actinomycetota</taxon>
        <taxon>Actinomycetes</taxon>
        <taxon>Pseudonocardiales</taxon>
        <taxon>Pseudonocardiaceae</taxon>
        <taxon>Kutzneria</taxon>
    </lineage>
</organism>
<keyword evidence="2" id="KW-1185">Reference proteome</keyword>
<dbReference type="HOGENOM" id="CLU_2232989_0_0_11"/>
<dbReference type="AlphaFoldDB" id="W5WAR2"/>
<dbReference type="STRING" id="1449976.KALB_4846"/>
<evidence type="ECO:0000313" key="2">
    <source>
        <dbReference type="Proteomes" id="UP000019225"/>
    </source>
</evidence>
<dbReference type="EMBL" id="CP007155">
    <property type="protein sequence ID" value="AHH98208.1"/>
    <property type="molecule type" value="Genomic_DNA"/>
</dbReference>